<dbReference type="PANTHER" id="PTHR11432">
    <property type="entry name" value="NADH DEHYDROGENASE SUBUNIT 1"/>
    <property type="match status" value="1"/>
</dbReference>
<dbReference type="EMBL" id="CAXIEN010000042">
    <property type="protein sequence ID" value="CAL1269568.1"/>
    <property type="molecule type" value="Genomic_DNA"/>
</dbReference>
<dbReference type="GO" id="GO:0003954">
    <property type="term" value="F:NADH dehydrogenase activity"/>
    <property type="evidence" value="ECO:0007669"/>
    <property type="project" value="TreeGrafter"/>
</dbReference>
<name>A0AAV1ZD34_9ARAC</name>
<accession>A0AAV1ZD34</accession>
<evidence type="ECO:0000313" key="11">
    <source>
        <dbReference type="EMBL" id="CAL1269568.1"/>
    </source>
</evidence>
<protein>
    <recommendedName>
        <fullName evidence="3">NADH-ubiquinone oxidoreductase chain 1</fullName>
    </recommendedName>
    <alternativeName>
        <fullName evidence="8">NADH dehydrogenase subunit 1</fullName>
    </alternativeName>
</protein>
<evidence type="ECO:0000256" key="3">
    <source>
        <dbReference type="ARBA" id="ARBA00021009"/>
    </source>
</evidence>
<keyword evidence="7 10" id="KW-0472">Membrane</keyword>
<evidence type="ECO:0000313" key="12">
    <source>
        <dbReference type="Proteomes" id="UP001497382"/>
    </source>
</evidence>
<dbReference type="GO" id="GO:0009060">
    <property type="term" value="P:aerobic respiration"/>
    <property type="evidence" value="ECO:0007669"/>
    <property type="project" value="TreeGrafter"/>
</dbReference>
<comment type="caution">
    <text evidence="11">The sequence shown here is derived from an EMBL/GenBank/DDBJ whole genome shotgun (WGS) entry which is preliminary data.</text>
</comment>
<dbReference type="InterPro" id="IPR001694">
    <property type="entry name" value="NADH_UbQ_OxRdtase_su1/FPO"/>
</dbReference>
<comment type="similarity">
    <text evidence="2 9">Belongs to the complex I subunit 1 family.</text>
</comment>
<keyword evidence="5 9" id="KW-0812">Transmembrane</keyword>
<keyword evidence="6 10" id="KW-1133">Transmembrane helix</keyword>
<proteinExistence type="inferred from homology"/>
<dbReference type="Proteomes" id="UP001497382">
    <property type="component" value="Unassembled WGS sequence"/>
</dbReference>
<evidence type="ECO:0000256" key="8">
    <source>
        <dbReference type="ARBA" id="ARBA00031024"/>
    </source>
</evidence>
<evidence type="ECO:0000256" key="9">
    <source>
        <dbReference type="RuleBase" id="RU000471"/>
    </source>
</evidence>
<keyword evidence="9" id="KW-0520">NAD</keyword>
<organism evidence="11 12">
    <name type="scientific">Larinioides sclopetarius</name>
    <dbReference type="NCBI Taxonomy" id="280406"/>
    <lineage>
        <taxon>Eukaryota</taxon>
        <taxon>Metazoa</taxon>
        <taxon>Ecdysozoa</taxon>
        <taxon>Arthropoda</taxon>
        <taxon>Chelicerata</taxon>
        <taxon>Arachnida</taxon>
        <taxon>Araneae</taxon>
        <taxon>Araneomorphae</taxon>
        <taxon>Entelegynae</taxon>
        <taxon>Araneoidea</taxon>
        <taxon>Araneidae</taxon>
        <taxon>Larinioides</taxon>
    </lineage>
</organism>
<dbReference type="PANTHER" id="PTHR11432:SF3">
    <property type="entry name" value="NADH-UBIQUINONE OXIDOREDUCTASE CHAIN 1"/>
    <property type="match status" value="1"/>
</dbReference>
<evidence type="ECO:0000256" key="2">
    <source>
        <dbReference type="ARBA" id="ARBA00010535"/>
    </source>
</evidence>
<feature type="transmembrane region" description="Helical" evidence="10">
    <location>
        <begin position="56"/>
        <end position="78"/>
    </location>
</feature>
<evidence type="ECO:0000256" key="10">
    <source>
        <dbReference type="SAM" id="Phobius"/>
    </source>
</evidence>
<evidence type="ECO:0000256" key="1">
    <source>
        <dbReference type="ARBA" id="ARBA00004141"/>
    </source>
</evidence>
<keyword evidence="12" id="KW-1185">Reference proteome</keyword>
<dbReference type="AlphaFoldDB" id="A0AAV1ZD34"/>
<evidence type="ECO:0000256" key="7">
    <source>
        <dbReference type="ARBA" id="ARBA00023136"/>
    </source>
</evidence>
<evidence type="ECO:0000256" key="4">
    <source>
        <dbReference type="ARBA" id="ARBA00022448"/>
    </source>
</evidence>
<evidence type="ECO:0000256" key="5">
    <source>
        <dbReference type="ARBA" id="ARBA00022692"/>
    </source>
</evidence>
<reference evidence="11 12" key="1">
    <citation type="submission" date="2024-04" db="EMBL/GenBank/DDBJ databases">
        <authorList>
            <person name="Rising A."/>
            <person name="Reimegard J."/>
            <person name="Sonavane S."/>
            <person name="Akerstrom W."/>
            <person name="Nylinder S."/>
            <person name="Hedman E."/>
            <person name="Kallberg Y."/>
        </authorList>
    </citation>
    <scope>NUCLEOTIDE SEQUENCE [LARGE SCALE GENOMIC DNA]</scope>
</reference>
<gene>
    <name evidence="11" type="ORF">LARSCL_LOCUS4820</name>
</gene>
<feature type="non-terminal residue" evidence="11">
    <location>
        <position position="1"/>
    </location>
</feature>
<dbReference type="Pfam" id="PF00146">
    <property type="entry name" value="NADHdh"/>
    <property type="match status" value="1"/>
</dbReference>
<dbReference type="GO" id="GO:0005743">
    <property type="term" value="C:mitochondrial inner membrane"/>
    <property type="evidence" value="ECO:0007669"/>
    <property type="project" value="UniProtKB-SubCell"/>
</dbReference>
<sequence>FISSSIYTILERKILGYNQIRKGPNKVGFIGILQPFADAIKLFNKSLSLSDSSNFFISYITPRITLFLSLIIVPLIPFNNFQILDNKHNILAFFIISRLRVYSILIIA</sequence>
<comment type="subcellular location">
    <subcellularLocation>
        <location evidence="1">Membrane</location>
        <topology evidence="1">Multi-pass membrane protein</topology>
    </subcellularLocation>
    <subcellularLocation>
        <location evidence="9">Mitochondrion inner membrane</location>
        <topology evidence="9">Multi-pass membrane protein</topology>
    </subcellularLocation>
</comment>
<keyword evidence="4" id="KW-0813">Transport</keyword>
<evidence type="ECO:0000256" key="6">
    <source>
        <dbReference type="ARBA" id="ARBA00022989"/>
    </source>
</evidence>